<reference evidence="6" key="1">
    <citation type="journal article" date="2019" name="Int. J. Syst. Evol. Microbiol.">
        <title>The Global Catalogue of Microorganisms (GCM) 10K type strain sequencing project: providing services to taxonomists for standard genome sequencing and annotation.</title>
        <authorList>
            <consortium name="The Broad Institute Genomics Platform"/>
            <consortium name="The Broad Institute Genome Sequencing Center for Infectious Disease"/>
            <person name="Wu L."/>
            <person name="Ma J."/>
        </authorList>
    </citation>
    <scope>NUCLEOTIDE SEQUENCE [LARGE SCALE GENOMIC DNA]</scope>
    <source>
        <strain evidence="6">CGMCC 1.8859</strain>
    </source>
</reference>
<feature type="coiled-coil region" evidence="1">
    <location>
        <begin position="33"/>
        <end position="116"/>
    </location>
</feature>
<evidence type="ECO:0000256" key="1">
    <source>
        <dbReference type="SAM" id="Coils"/>
    </source>
</evidence>
<protein>
    <submittedName>
        <fullName evidence="5">Peptidase</fullName>
    </submittedName>
</protein>
<sequence length="466" mass="51242">MPSRSLIIATLLLSAVAHLATAAPAAPVSNADKKEKQDELKDLRGQIDQLKKDLANNESHRKDAADALQQSEKAISDANRVLNDLSSQRALTTAQLARLQADIASTRSNIRDSQKRLADLLNSRYRTRELEAWRLVLNEQDPNQTSRELTWYRYLTAAQQQLAQQLQQQLDQLNDVSDRIREKNDELQELARQKAAQKAQLVNDQQEKQEVLNTLSQQISTQRNQIGKLQADEKRITTLIARLDAIIKQQEIKRAREEAARKKAEAQRLAREEAARKKAAASNKSKNTAQQQAGNNVNQGSSTTAQTSPTPVPDTAPAQDKVTRQNTEEPDASQSGQQFAALKGRMRLPLKGEVIGRFGAQRAEGATWKGVFIRAASGLPVKSVATGRVVFADWLRGFGNLMIIDHGGGYMSLYAANESLLKKVGDTVQAGDTIATSGNSGGMGDSGVYFEIRQHGKPLDPLSWAG</sequence>
<evidence type="ECO:0000313" key="6">
    <source>
        <dbReference type="Proteomes" id="UP000637267"/>
    </source>
</evidence>
<feature type="compositionally biased region" description="Basic and acidic residues" evidence="2">
    <location>
        <begin position="263"/>
        <end position="276"/>
    </location>
</feature>
<feature type="compositionally biased region" description="Low complexity" evidence="2">
    <location>
        <begin position="287"/>
        <end position="300"/>
    </location>
</feature>
<keyword evidence="6" id="KW-1185">Reference proteome</keyword>
<dbReference type="Gene3D" id="2.70.70.10">
    <property type="entry name" value="Glucose Permease (Domain IIA)"/>
    <property type="match status" value="1"/>
</dbReference>
<evidence type="ECO:0000256" key="3">
    <source>
        <dbReference type="SAM" id="SignalP"/>
    </source>
</evidence>
<feature type="signal peptide" evidence="3">
    <location>
        <begin position="1"/>
        <end position="25"/>
    </location>
</feature>
<dbReference type="Proteomes" id="UP000637267">
    <property type="component" value="Unassembled WGS sequence"/>
</dbReference>
<dbReference type="Pfam" id="PF01551">
    <property type="entry name" value="Peptidase_M23"/>
    <property type="match status" value="1"/>
</dbReference>
<dbReference type="EMBL" id="BMLX01000003">
    <property type="protein sequence ID" value="GGP22818.1"/>
    <property type="molecule type" value="Genomic_DNA"/>
</dbReference>
<feature type="chain" id="PRO_5045045491" evidence="3">
    <location>
        <begin position="26"/>
        <end position="466"/>
    </location>
</feature>
<feature type="region of interest" description="Disordered" evidence="2">
    <location>
        <begin position="263"/>
        <end position="339"/>
    </location>
</feature>
<comment type="caution">
    <text evidence="5">The sequence shown here is derived from an EMBL/GenBank/DDBJ whole genome shotgun (WGS) entry which is preliminary data.</text>
</comment>
<accession>A0ABQ2PBR2</accession>
<dbReference type="SUPFAM" id="SSF51261">
    <property type="entry name" value="Duplicated hybrid motif"/>
    <property type="match status" value="1"/>
</dbReference>
<dbReference type="Gene3D" id="6.10.250.3150">
    <property type="match status" value="1"/>
</dbReference>
<dbReference type="PANTHER" id="PTHR21666:SF270">
    <property type="entry name" value="MUREIN HYDROLASE ACTIVATOR ENVC"/>
    <property type="match status" value="1"/>
</dbReference>
<dbReference type="InterPro" id="IPR011055">
    <property type="entry name" value="Dup_hybrid_motif"/>
</dbReference>
<name>A0ABQ2PBR2_9NEIS</name>
<dbReference type="InterPro" id="IPR016047">
    <property type="entry name" value="M23ase_b-sheet_dom"/>
</dbReference>
<evidence type="ECO:0000313" key="5">
    <source>
        <dbReference type="EMBL" id="GGP22818.1"/>
    </source>
</evidence>
<dbReference type="InterPro" id="IPR050570">
    <property type="entry name" value="Cell_wall_metabolism_enzyme"/>
</dbReference>
<feature type="domain" description="M23ase beta-sheet core" evidence="4">
    <location>
        <begin position="367"/>
        <end position="461"/>
    </location>
</feature>
<dbReference type="PANTHER" id="PTHR21666">
    <property type="entry name" value="PEPTIDASE-RELATED"/>
    <property type="match status" value="1"/>
</dbReference>
<organism evidence="5 6">
    <name type="scientific">Silvimonas iriomotensis</name>
    <dbReference type="NCBI Taxonomy" id="449662"/>
    <lineage>
        <taxon>Bacteria</taxon>
        <taxon>Pseudomonadati</taxon>
        <taxon>Pseudomonadota</taxon>
        <taxon>Betaproteobacteria</taxon>
        <taxon>Neisseriales</taxon>
        <taxon>Chitinibacteraceae</taxon>
        <taxon>Silvimonas</taxon>
    </lineage>
</organism>
<keyword evidence="1" id="KW-0175">Coiled coil</keyword>
<dbReference type="RefSeq" id="WP_188704990.1">
    <property type="nucleotide sequence ID" value="NZ_BMLX01000003.1"/>
</dbReference>
<gene>
    <name evidence="5" type="ORF">GCM10010970_28180</name>
</gene>
<dbReference type="CDD" id="cd12797">
    <property type="entry name" value="M23_peptidase"/>
    <property type="match status" value="1"/>
</dbReference>
<keyword evidence="3" id="KW-0732">Signal</keyword>
<evidence type="ECO:0000259" key="4">
    <source>
        <dbReference type="Pfam" id="PF01551"/>
    </source>
</evidence>
<evidence type="ECO:0000256" key="2">
    <source>
        <dbReference type="SAM" id="MobiDB-lite"/>
    </source>
</evidence>
<proteinExistence type="predicted"/>